<keyword evidence="2 4" id="KW-0648">Protein biosynthesis</keyword>
<dbReference type="GO" id="GO:0006412">
    <property type="term" value="P:translation"/>
    <property type="evidence" value="ECO:0007669"/>
    <property type="project" value="UniProtKB-KW"/>
</dbReference>
<dbReference type="InterPro" id="IPR007214">
    <property type="entry name" value="YbaK/aa-tRNA-synth-assoc-dom"/>
</dbReference>
<dbReference type="GO" id="GO:0016829">
    <property type="term" value="F:lyase activity"/>
    <property type="evidence" value="ECO:0007669"/>
    <property type="project" value="UniProtKB-KW"/>
</dbReference>
<dbReference type="AlphaFoldDB" id="A0A2S9H0W3"/>
<dbReference type="EC" id="4.2.-.-" evidence="4"/>
<name>A0A2S9H0W3_9BURK</name>
<dbReference type="OrthoDB" id="9809296at2"/>
<evidence type="ECO:0000256" key="4">
    <source>
        <dbReference type="PIRNR" id="PIRNR006181"/>
    </source>
</evidence>
<gene>
    <name evidence="6" type="ORF">S2091_1594</name>
</gene>
<feature type="domain" description="YbaK/aminoacyl-tRNA synthetase-associated" evidence="5">
    <location>
        <begin position="39"/>
        <end position="148"/>
    </location>
</feature>
<dbReference type="EMBL" id="PUGF01000006">
    <property type="protein sequence ID" value="PRC93593.1"/>
    <property type="molecule type" value="Genomic_DNA"/>
</dbReference>
<dbReference type="InterPro" id="IPR004369">
    <property type="entry name" value="Prolyl-tRNA_editing_YbaK/EbsC"/>
</dbReference>
<dbReference type="PIRSF" id="PIRSF006181">
    <property type="entry name" value="EbsC_YbaK"/>
    <property type="match status" value="1"/>
</dbReference>
<comment type="similarity">
    <text evidence="1 4">Belongs to the prolyl-tRNA editing family. YbaK/EbsC subfamily.</text>
</comment>
<dbReference type="PANTHER" id="PTHR30411">
    <property type="entry name" value="CYTOPLASMIC PROTEIN"/>
    <property type="match status" value="1"/>
</dbReference>
<evidence type="ECO:0000313" key="7">
    <source>
        <dbReference type="Proteomes" id="UP000237839"/>
    </source>
</evidence>
<protein>
    <recommendedName>
        <fullName evidence="4">Cys-tRNA(Pro)/Cys-tRNA(Cys) deacylase</fullName>
        <ecNumber evidence="4">4.2.-.-</ecNumber>
    </recommendedName>
</protein>
<dbReference type="GO" id="GO:0002161">
    <property type="term" value="F:aminoacyl-tRNA deacylase activity"/>
    <property type="evidence" value="ECO:0007669"/>
    <property type="project" value="InterPro"/>
</dbReference>
<accession>A0A2S9H0W3</accession>
<evidence type="ECO:0000313" key="6">
    <source>
        <dbReference type="EMBL" id="PRC93593.1"/>
    </source>
</evidence>
<evidence type="ECO:0000259" key="5">
    <source>
        <dbReference type="Pfam" id="PF04073"/>
    </source>
</evidence>
<dbReference type="InterPro" id="IPR036754">
    <property type="entry name" value="YbaK/aa-tRNA-synt-asso_dom_sf"/>
</dbReference>
<dbReference type="NCBIfam" id="TIGR00011">
    <property type="entry name" value="YbaK_EbsC"/>
    <property type="match status" value="1"/>
</dbReference>
<evidence type="ECO:0000256" key="2">
    <source>
        <dbReference type="ARBA" id="ARBA00022917"/>
    </source>
</evidence>
<sequence length="165" mass="17850">MSHQKHISETPATQFLRKSGITFTEHPYTYEERGGTTVSARELGVDEHCVIKTLVMQNEAGKPLIVLMHGDCTVSTKNLARQIGCKSVAPCSPDIAQRHSGYQVGGTSPFGTKKALPVYVEKAILDLPKIYINGGRRGYLVGIAPQILIETLQAKAVECALAQAS</sequence>
<proteinExistence type="inferred from homology"/>
<comment type="caution">
    <text evidence="6">The sequence shown here is derived from an EMBL/GenBank/DDBJ whole genome shotgun (WGS) entry which is preliminary data.</text>
</comment>
<dbReference type="Pfam" id="PF04073">
    <property type="entry name" value="tRNA_edit"/>
    <property type="match status" value="1"/>
</dbReference>
<dbReference type="CDD" id="cd00002">
    <property type="entry name" value="YbaK_deacylase"/>
    <property type="match status" value="1"/>
</dbReference>
<dbReference type="Gene3D" id="3.90.960.10">
    <property type="entry name" value="YbaK/aminoacyl-tRNA synthetase-associated domain"/>
    <property type="match status" value="1"/>
</dbReference>
<dbReference type="RefSeq" id="WP_105531257.1">
    <property type="nucleotide sequence ID" value="NZ_PUGF01000006.1"/>
</dbReference>
<keyword evidence="3 4" id="KW-0456">Lyase</keyword>
<dbReference type="Proteomes" id="UP000237839">
    <property type="component" value="Unassembled WGS sequence"/>
</dbReference>
<dbReference type="PANTHER" id="PTHR30411:SF0">
    <property type="entry name" value="CYS-TRNA(PRO)_CYS-TRNA(CYS) DEACYLASE YBAK"/>
    <property type="match status" value="1"/>
</dbReference>
<organism evidence="6 7">
    <name type="scientific">Solimicrobium silvestre</name>
    <dbReference type="NCBI Taxonomy" id="2099400"/>
    <lineage>
        <taxon>Bacteria</taxon>
        <taxon>Pseudomonadati</taxon>
        <taxon>Pseudomonadota</taxon>
        <taxon>Betaproteobacteria</taxon>
        <taxon>Burkholderiales</taxon>
        <taxon>Oxalobacteraceae</taxon>
        <taxon>Solimicrobium</taxon>
    </lineage>
</organism>
<keyword evidence="7" id="KW-1185">Reference proteome</keyword>
<evidence type="ECO:0000256" key="3">
    <source>
        <dbReference type="ARBA" id="ARBA00023239"/>
    </source>
</evidence>
<reference evidence="6 7" key="1">
    <citation type="submission" date="2018-02" db="EMBL/GenBank/DDBJ databases">
        <title>Solimicrobium silvestre gen. nov., sp. nov., isolated from alpine forest soil.</title>
        <authorList>
            <person name="Margesin R."/>
            <person name="Albuquerque L."/>
            <person name="Zhang D.-C."/>
            <person name="Froufe H.J.C."/>
            <person name="Severino R."/>
            <person name="Roxo I."/>
            <person name="Egas C."/>
            <person name="Da Costa M.S."/>
        </authorList>
    </citation>
    <scope>NUCLEOTIDE SEQUENCE [LARGE SCALE GENOMIC DNA]</scope>
    <source>
        <strain evidence="6 7">S20-91</strain>
    </source>
</reference>
<dbReference type="SUPFAM" id="SSF55826">
    <property type="entry name" value="YbaK/ProRS associated domain"/>
    <property type="match status" value="1"/>
</dbReference>
<evidence type="ECO:0000256" key="1">
    <source>
        <dbReference type="ARBA" id="ARBA00009798"/>
    </source>
</evidence>